<gene>
    <name evidence="1" type="ORF">EHO51_12285</name>
</gene>
<dbReference type="Proteomes" id="UP000273982">
    <property type="component" value="Chromosome"/>
</dbReference>
<dbReference type="Pfam" id="PF07799">
    <property type="entry name" value="DUF1643"/>
    <property type="match status" value="1"/>
</dbReference>
<dbReference type="RefSeq" id="WP_124739142.1">
    <property type="nucleotide sequence ID" value="NZ_CP034086.1"/>
</dbReference>
<dbReference type="KEGG" id="mros:EHO51_12285"/>
<dbReference type="InterPro" id="IPR012441">
    <property type="entry name" value="DUF1643"/>
</dbReference>
<proteinExistence type="predicted"/>
<evidence type="ECO:0000313" key="2">
    <source>
        <dbReference type="Proteomes" id="UP000273982"/>
    </source>
</evidence>
<sequence length="170" mass="18471">MPDVSAGAREIERAAVISKCGAYRYSLTRKWSDAPLLSFVMLNPSTADAKDDDPTIRRCIGFARREGAGGLIVANLYALRSPSPEALWSARDPIGPKNRRTLVGLAAQAFAQSAPIVCAWGALARQDQIDEALLMFQVSGARLACLGRTQRGAPRHPLYVRADQPLERLP</sequence>
<protein>
    <submittedName>
        <fullName evidence="1">DUF1643 domain-containing protein</fullName>
    </submittedName>
</protein>
<dbReference type="AlphaFoldDB" id="A0A3G8M816"/>
<reference evidence="1 2" key="1">
    <citation type="submission" date="2018-11" db="EMBL/GenBank/DDBJ databases">
        <title>Genome squencing of methanotrophic bacteria isolated from alkaline groundwater in Korea.</title>
        <authorList>
            <person name="Nguyen L.N."/>
        </authorList>
    </citation>
    <scope>NUCLEOTIDE SEQUENCE [LARGE SCALE GENOMIC DNA]</scope>
    <source>
        <strain evidence="1 2">GW6</strain>
    </source>
</reference>
<name>A0A3G8M816_9HYPH</name>
<dbReference type="EMBL" id="CP034086">
    <property type="protein sequence ID" value="AZG77445.1"/>
    <property type="molecule type" value="Genomic_DNA"/>
</dbReference>
<organism evidence="1 2">
    <name type="scientific">Methylocystis rosea</name>
    <dbReference type="NCBI Taxonomy" id="173366"/>
    <lineage>
        <taxon>Bacteria</taxon>
        <taxon>Pseudomonadati</taxon>
        <taxon>Pseudomonadota</taxon>
        <taxon>Alphaproteobacteria</taxon>
        <taxon>Hyphomicrobiales</taxon>
        <taxon>Methylocystaceae</taxon>
        <taxon>Methylocystis</taxon>
    </lineage>
</organism>
<accession>A0A3G8M816</accession>
<evidence type="ECO:0000313" key="1">
    <source>
        <dbReference type="EMBL" id="AZG77445.1"/>
    </source>
</evidence>